<dbReference type="Proteomes" id="UP000183104">
    <property type="component" value="Unassembled WGS sequence"/>
</dbReference>
<gene>
    <name evidence="2" type="ORF">SAMN05661077_1161</name>
</gene>
<evidence type="ECO:0000313" key="3">
    <source>
        <dbReference type="Proteomes" id="UP000183104"/>
    </source>
</evidence>
<dbReference type="PATRIC" id="fig|381306.5.peg.28"/>
<accession>A0A0P9GIT6</accession>
<keyword evidence="3" id="KW-1185">Reference proteome</keyword>
<sequence length="240" mass="26536">MPGLLFVGDPHGEFGPVFDRAAELGPEAIILLGDQAPESDGLLALLEKVAPVYYILGNHDTDTVREGPEDEPAYPYLERHLAELPRDRDLTGRVVTLGGYRVAGLGGIFRSKVWEPQKNGVRYETRQRCRRDTPRHTRYRNGPPAKQWSSIWPEDYAALERQQAHILVTHEAPESHHHGYRELGDLARTMGVRAHVHGHHHTGYQARIEGGVLVTGTAVPGQDGAKGVVTQARVLGEAAF</sequence>
<reference evidence="3" key="1">
    <citation type="submission" date="2016-10" db="EMBL/GenBank/DDBJ databases">
        <authorList>
            <person name="Varghese N."/>
        </authorList>
    </citation>
    <scope>NUCLEOTIDE SEQUENCE [LARGE SCALE GENOMIC DNA]</scope>
    <source>
        <strain evidence="3">HL 19</strain>
    </source>
</reference>
<dbReference type="GO" id="GO:0016787">
    <property type="term" value="F:hydrolase activity"/>
    <property type="evidence" value="ECO:0007669"/>
    <property type="project" value="InterPro"/>
</dbReference>
<dbReference type="OrthoDB" id="7831721at2"/>
<dbReference type="Gene3D" id="3.60.21.10">
    <property type="match status" value="1"/>
</dbReference>
<evidence type="ECO:0000313" key="2">
    <source>
        <dbReference type="EMBL" id="SCY09133.1"/>
    </source>
</evidence>
<proteinExistence type="predicted"/>
<evidence type="ECO:0000259" key="1">
    <source>
        <dbReference type="Pfam" id="PF00149"/>
    </source>
</evidence>
<dbReference type="RefSeq" id="WP_054965910.1">
    <property type="nucleotide sequence ID" value="NZ_FMUN01000003.1"/>
</dbReference>
<dbReference type="Pfam" id="PF00149">
    <property type="entry name" value="Metallophos"/>
    <property type="match status" value="1"/>
</dbReference>
<dbReference type="InterPro" id="IPR004843">
    <property type="entry name" value="Calcineurin-like_PHP"/>
</dbReference>
<dbReference type="AlphaFoldDB" id="A0A0P9GIT6"/>
<organism evidence="2 3">
    <name type="scientific">Thiohalorhabdus denitrificans</name>
    <dbReference type="NCBI Taxonomy" id="381306"/>
    <lineage>
        <taxon>Bacteria</taxon>
        <taxon>Pseudomonadati</taxon>
        <taxon>Pseudomonadota</taxon>
        <taxon>Gammaproteobacteria</taxon>
        <taxon>Thiohalorhabdales</taxon>
        <taxon>Thiohalorhabdaceae</taxon>
        <taxon>Thiohalorhabdus</taxon>
    </lineage>
</organism>
<protein>
    <submittedName>
        <fullName evidence="2">Predicted phosphoesterase</fullName>
    </submittedName>
</protein>
<dbReference type="EMBL" id="FMUN01000003">
    <property type="protein sequence ID" value="SCY09133.1"/>
    <property type="molecule type" value="Genomic_DNA"/>
</dbReference>
<dbReference type="SUPFAM" id="SSF56300">
    <property type="entry name" value="Metallo-dependent phosphatases"/>
    <property type="match status" value="1"/>
</dbReference>
<feature type="domain" description="Calcineurin-like phosphoesterase" evidence="1">
    <location>
        <begin position="5"/>
        <end position="202"/>
    </location>
</feature>
<dbReference type="STRING" id="381306.AN478_07005"/>
<name>A0A0P9GIT6_9GAMM</name>
<dbReference type="InterPro" id="IPR029052">
    <property type="entry name" value="Metallo-depent_PP-like"/>
</dbReference>